<evidence type="ECO:0000256" key="3">
    <source>
        <dbReference type="SAM" id="MobiDB-lite"/>
    </source>
</evidence>
<feature type="region of interest" description="Disordered" evidence="3">
    <location>
        <begin position="1616"/>
        <end position="1646"/>
    </location>
</feature>
<dbReference type="SMART" id="SM00248">
    <property type="entry name" value="ANK"/>
    <property type="match status" value="6"/>
</dbReference>
<dbReference type="PROSITE" id="PS50088">
    <property type="entry name" value="ANK_REPEAT"/>
    <property type="match status" value="5"/>
</dbReference>
<feature type="region of interest" description="Disordered" evidence="3">
    <location>
        <begin position="691"/>
        <end position="713"/>
    </location>
</feature>
<accession>A0A8C6GAA9</accession>
<dbReference type="PRINTS" id="PR01415">
    <property type="entry name" value="ANKYRIN"/>
</dbReference>
<feature type="region of interest" description="Disordered" evidence="3">
    <location>
        <begin position="1077"/>
        <end position="1135"/>
    </location>
</feature>
<evidence type="ECO:0000313" key="6">
    <source>
        <dbReference type="Proteomes" id="UP000694415"/>
    </source>
</evidence>
<feature type="repeat" description="ANK" evidence="1">
    <location>
        <begin position="1197"/>
        <end position="1229"/>
    </location>
</feature>
<feature type="coiled-coil region" evidence="2">
    <location>
        <begin position="1342"/>
        <end position="1369"/>
    </location>
</feature>
<feature type="region of interest" description="Disordered" evidence="3">
    <location>
        <begin position="821"/>
        <end position="845"/>
    </location>
</feature>
<sequence length="1863" mass="207447">MENSAEASDCDSDETVIEGSVTENEPEDEELPWRRLLLNQDTTCRSEFCFHSGVNGMQKGMHSPEIQLGLKLRKDSQEQNNKNKLLLALSEDLVLQDPQDKTAQNQVLLQTTKEFPAFTVSFPHPEVSWSHQNTGGHEAENCENLPHSKKELRENSDSPEVSLLSGTSPEASDLVALKERLTEPVKTLAVPNTFSEPGEEVTQTMTSKETKDEESSLETFVSTLEKLLESSECTQEERLLEVMDDFNPQELFSTLSNSLGSVSVPLNAWAAQGRDELENKADAALPAKLLAAVNTLPGADVGPSCQGQEKSSSVSGGNGCLAVQPTMSQVDEDCTQIAQNIEDPKPFRLQTLTHENAISYEQINKKKNSDPMKNTSTQETPRVLRRSSRLEKLKASRDVVHTEAVLKKPERILSKALSFKDQINSIFTTDSFSKRKNMHSSGFKNEQIRKSEQLRKKNGTGEMKKMCLCTINRRNVFGENLLYKAALHNDVDLVRCCIKNGENVNQPSYDGWTALHEASIGGYYQAVSELLKGGADVNVKGKYQITPLHDAVMNRHYKVAELLLMSGADPLFRSDHGTCALDEAKDSSMETLLMKYIPQQKKCHLSAQRNSTDPAHVEDMFQNKKPKLSSNNYTEFICDENFNRQEPGHLEINKGSNNLRMNKEYVCEHCQKDFNTTKFGMSNLNSVKNSRTNVSKRKGQKNRQQKKTQVDDRDCNLSQKIGTSSFRRTNKLLTQQQHAVQTLSDLPEESFELSTTTLSSLENGIGYNEACLVSKKSDTHVLDSSDGQELESVDQTEAASVSELSSYKEIKLLPVTTDQQLHTNQEQYSSPYKSLGNNSSNEKGKATNKWEDSFFSFIKGRSADSDSDCHTLDKSITSPKEGMSHDHHEEILTGQEVDSQQRLSSENYFSQENDLKVHPLTTHPQEEAVNFCDSNLISVQHTPDYKNCLHEISFDNSYAKTEQSSTSCTRPPSTQKVSPLTVEVELLKGLQDSLAHRDSSPLVNQAGIHSLERKQDTDKNYTKKGPNTSSSSRPLPTVVHSQVIEITKAEKRREDLPGNEPINNTDFYSTDINKELANSSQLNQGKEKENVRKSDVELTHNDSEAERTLKSCEEKKKNMDSETHSPCDIQEHRKDQNFRKRKCSLKAPCSQGVNTTGISKRNNKGESQLHVAARGGNLSRVKVLIEARADVNLRDNAGWTPLHKAASGGFDDVIIELLQAGAHVNCENIDGIVPLHGASAGNHLKAAEILLEHGANPNQKDQKQRTALDEADDEKMKELLKSYGAIESTNGEKRNSTDLVKIPTVQPKRYKQFICDNDKAIGSPVPSHKAKKSESLPAHQTISAILQDIEEKQENLLKLEIRNSEDEEQYIGKMLEIKEVMDNILAQQKTERDDLAKKYRVSMESFKHGALREQLANLATRQKSLLVVAKKQKKIRLKIQNYKNATPVSGVGLRKLPCNSDISSDKKSQEPPTMGDSTHAQPGLLAPVNLAYGSMQEIPLSPEIESESQKINICLNAEAIRREEFSGNDINSKQNVQDCALGGLLRSKPTDDAEKIASSSQTTALNPHAENSHTENIFTETTVKGYGFDSSALTGTINISEDKSIFSPNGACLAADPHSQKLSRCNPKRRNKKTASQQPSAGAAEPLPQATAVLDTYTVHQTLPCLRDSAAAASHTDSTQSSLSSASAHQHPTKTVPHRNTTPRKKAVQLKDLILRGRINPGNNILEFKTQETTHRASVLPSGKLKGENGQIYQNPVTWLKDLLGGGSYVTWNYAWNKVTYLGKELLKYVSEEAPMSAELNPPQLHQPRLSGTSRESMQTIPHYLQIKEILQISKQELLPCHVMEQHWKFYVGRSRSEALLSW</sequence>
<feature type="region of interest" description="Disordered" evidence="3">
    <location>
        <begin position="1"/>
        <end position="30"/>
    </location>
</feature>
<feature type="compositionally biased region" description="Polar residues" evidence="3">
    <location>
        <begin position="1025"/>
        <end position="1034"/>
    </location>
</feature>
<evidence type="ECO:0000259" key="4">
    <source>
        <dbReference type="Pfam" id="PF18755"/>
    </source>
</evidence>
<name>A0A8C6GAA9_MUSSI</name>
<feature type="repeat" description="ANK" evidence="1">
    <location>
        <begin position="543"/>
        <end position="575"/>
    </location>
</feature>
<keyword evidence="2" id="KW-0175">Coiled coil</keyword>
<feature type="compositionally biased region" description="Polar residues" evidence="3">
    <location>
        <begin position="821"/>
        <end position="841"/>
    </location>
</feature>
<dbReference type="GeneTree" id="ENSGT00940000162618"/>
<dbReference type="InterPro" id="IPR042334">
    <property type="entry name" value="ANKRD31"/>
</dbReference>
<feature type="region of interest" description="Disordered" evidence="3">
    <location>
        <begin position="196"/>
        <end position="215"/>
    </location>
</feature>
<protein>
    <submittedName>
        <fullName evidence="5">Ankyrin repeat domain 31</fullName>
    </submittedName>
</protein>
<feature type="repeat" description="ANK" evidence="1">
    <location>
        <begin position="1164"/>
        <end position="1196"/>
    </location>
</feature>
<reference evidence="5" key="2">
    <citation type="submission" date="2025-09" db="UniProtKB">
        <authorList>
            <consortium name="Ensembl"/>
        </authorList>
    </citation>
    <scope>IDENTIFICATION</scope>
</reference>
<dbReference type="SUPFAM" id="SSF48403">
    <property type="entry name" value="Ankyrin repeat"/>
    <property type="match status" value="2"/>
</dbReference>
<dbReference type="Proteomes" id="UP000694415">
    <property type="component" value="Unplaced"/>
</dbReference>
<evidence type="ECO:0000256" key="2">
    <source>
        <dbReference type="SAM" id="Coils"/>
    </source>
</evidence>
<dbReference type="Gene3D" id="1.25.40.20">
    <property type="entry name" value="Ankyrin repeat-containing domain"/>
    <property type="match status" value="2"/>
</dbReference>
<dbReference type="InterPro" id="IPR002110">
    <property type="entry name" value="Ankyrin_rpt"/>
</dbReference>
<feature type="compositionally biased region" description="Basic and acidic residues" evidence="3">
    <location>
        <begin position="1010"/>
        <end position="1021"/>
    </location>
</feature>
<evidence type="ECO:0000313" key="5">
    <source>
        <dbReference type="Ensembl" id="ENSMSIP00000002562.1"/>
    </source>
</evidence>
<dbReference type="Pfam" id="PF18755">
    <property type="entry name" value="RAMA"/>
    <property type="match status" value="1"/>
</dbReference>
<organism evidence="5 6">
    <name type="scientific">Mus spicilegus</name>
    <name type="common">Mound-building mouse</name>
    <dbReference type="NCBI Taxonomy" id="10103"/>
    <lineage>
        <taxon>Eukaryota</taxon>
        <taxon>Metazoa</taxon>
        <taxon>Chordata</taxon>
        <taxon>Craniata</taxon>
        <taxon>Vertebrata</taxon>
        <taxon>Euteleostomi</taxon>
        <taxon>Mammalia</taxon>
        <taxon>Eutheria</taxon>
        <taxon>Euarchontoglires</taxon>
        <taxon>Glires</taxon>
        <taxon>Rodentia</taxon>
        <taxon>Myomorpha</taxon>
        <taxon>Muroidea</taxon>
        <taxon>Muridae</taxon>
        <taxon>Murinae</taxon>
        <taxon>Mus</taxon>
        <taxon>Mus</taxon>
    </lineage>
</organism>
<dbReference type="PANTHER" id="PTHR24176">
    <property type="entry name" value="ANKYRIN REPEAT DOMAIN-CONTAINING PROTEIN 31-RELATED"/>
    <property type="match status" value="1"/>
</dbReference>
<dbReference type="Ensembl" id="ENSMSIT00000003264.1">
    <property type="protein sequence ID" value="ENSMSIP00000002562.1"/>
    <property type="gene ID" value="ENSMSIG00000002081.1"/>
</dbReference>
<feature type="repeat" description="ANK" evidence="1">
    <location>
        <begin position="1230"/>
        <end position="1262"/>
    </location>
</feature>
<feature type="region of interest" description="Disordered" evidence="3">
    <location>
        <begin position="997"/>
        <end position="1037"/>
    </location>
</feature>
<dbReference type="InterPro" id="IPR036770">
    <property type="entry name" value="Ankyrin_rpt-contain_sf"/>
</dbReference>
<feature type="compositionally biased region" description="Basic residues" evidence="3">
    <location>
        <begin position="694"/>
        <end position="706"/>
    </location>
</feature>
<feature type="compositionally biased region" description="Low complexity" evidence="3">
    <location>
        <begin position="1670"/>
        <end position="1690"/>
    </location>
</feature>
<feature type="region of interest" description="Disordered" evidence="3">
    <location>
        <begin position="1670"/>
        <end position="1705"/>
    </location>
</feature>
<feature type="compositionally biased region" description="Basic and acidic residues" evidence="3">
    <location>
        <begin position="1085"/>
        <end position="1135"/>
    </location>
</feature>
<keyword evidence="6" id="KW-1185">Reference proteome</keyword>
<keyword evidence="1" id="KW-0040">ANK repeat</keyword>
<feature type="domain" description="RAMA" evidence="4">
    <location>
        <begin position="1691"/>
        <end position="1791"/>
    </location>
</feature>
<dbReference type="Pfam" id="PF12796">
    <property type="entry name" value="Ank_2"/>
    <property type="match status" value="2"/>
</dbReference>
<dbReference type="PANTHER" id="PTHR24176:SF14">
    <property type="entry name" value="ANKYRIN REPEAT DOMAIN-CONTAINING PROTEIN 31"/>
    <property type="match status" value="1"/>
</dbReference>
<feature type="compositionally biased region" description="Polar residues" evidence="3">
    <location>
        <begin position="196"/>
        <end position="207"/>
    </location>
</feature>
<feature type="region of interest" description="Disordered" evidence="3">
    <location>
        <begin position="1459"/>
        <end position="1482"/>
    </location>
</feature>
<reference evidence="5" key="1">
    <citation type="submission" date="2025-08" db="UniProtKB">
        <authorList>
            <consortium name="Ensembl"/>
        </authorList>
    </citation>
    <scope>IDENTIFICATION</scope>
</reference>
<feature type="repeat" description="ANK" evidence="1">
    <location>
        <begin position="510"/>
        <end position="542"/>
    </location>
</feature>
<dbReference type="InterPro" id="IPR040843">
    <property type="entry name" value="RAMA"/>
</dbReference>
<evidence type="ECO:0000256" key="1">
    <source>
        <dbReference type="PROSITE-ProRule" id="PRU00023"/>
    </source>
</evidence>
<dbReference type="PROSITE" id="PS50297">
    <property type="entry name" value="ANK_REP_REGION"/>
    <property type="match status" value="5"/>
</dbReference>
<proteinExistence type="predicted"/>